<comment type="caution">
    <text evidence="3">The sequence shown here is derived from an EMBL/GenBank/DDBJ whole genome shotgun (WGS) entry which is preliminary data.</text>
</comment>
<evidence type="ECO:0000256" key="1">
    <source>
        <dbReference type="SAM" id="Coils"/>
    </source>
</evidence>
<evidence type="ECO:0000256" key="2">
    <source>
        <dbReference type="SAM" id="MobiDB-lite"/>
    </source>
</evidence>
<reference evidence="3" key="1">
    <citation type="journal article" date="2019" name="Sci. Rep.">
        <title>Draft genome of Tanacetum cinerariifolium, the natural source of mosquito coil.</title>
        <authorList>
            <person name="Yamashiro T."/>
            <person name="Shiraishi A."/>
            <person name="Satake H."/>
            <person name="Nakayama K."/>
        </authorList>
    </citation>
    <scope>NUCLEOTIDE SEQUENCE</scope>
</reference>
<sequence>MVAFLTKPQGIEDFHQILDFLNASHIRYALTENPTIYVSLINQFWHTASAKTLGNGEIELNAIVDGQDKTITEASVRRHLKLADADGIRTLPITKIFEQLTIMGYGEGPTSPVGTQHTPTVIETSPQLQNISNTYRKTRTRTRRIGIRIPQSNIPISVADEAITKEMHDGLGRATTTSSSLEAEQGSSNISKTQTKVTLSGLSFPRTSSEGGLGCHVTMGVFLFKPGLKGYLTCLMNHHSKKVTTLENELKSTKAVYNKALITLTKRVKKLEKKLKYKRKREVVDSSEDEKASLDKEDSPKYGSMIEEINEDENVNLVKSNDDEITLAKTLVNIKKSAAKDKGKAIMQESEPLKKIKKKEMIQISLDEEIAQSIRKFIPMESEGQIAYSKAGEEGSKEGESLKRHAEEELGHVQQKKQKRRFGEIMMFSQGKKFESFKLIWRLYDWCGVHHISTRDGQDIFMLVEKEYTLSRGALLMTLVQKLQVDEQNEMAEELLRKIFMQAERPRKPSLNRTTPMVTWHPRPPSKLVLGELSPDGVALVWVLDMLPLPYSAFKLEAVVVALPNPLCVGYILELWRCFNDKGDDEVESPLEIERKTVKPSVDKIEVDIPKQNDKPTRRLVKYAEMYITQRPKGNHRNLNNLKSHQLGSNFVMSTKLVMPVEVLIICKLGANTIRGKGCKPSDASPVKIEAPKELPKVSLVNESLKFYLARFDNVVKIRTTPDARTEGVWGFEHTKAVFNDEIIPFLKSLKDIFNVFDKDLLNEIMKVRAVFDQMDADIQQSSVDKQCLEIAKK</sequence>
<keyword evidence="1" id="KW-0175">Coiled coil</keyword>
<evidence type="ECO:0000313" key="3">
    <source>
        <dbReference type="EMBL" id="GEV05740.1"/>
    </source>
</evidence>
<proteinExistence type="predicted"/>
<feature type="coiled-coil region" evidence="1">
    <location>
        <begin position="254"/>
        <end position="297"/>
    </location>
</feature>
<organism evidence="3">
    <name type="scientific">Tanacetum cinerariifolium</name>
    <name type="common">Dalmatian daisy</name>
    <name type="synonym">Chrysanthemum cinerariifolium</name>
    <dbReference type="NCBI Taxonomy" id="118510"/>
    <lineage>
        <taxon>Eukaryota</taxon>
        <taxon>Viridiplantae</taxon>
        <taxon>Streptophyta</taxon>
        <taxon>Embryophyta</taxon>
        <taxon>Tracheophyta</taxon>
        <taxon>Spermatophyta</taxon>
        <taxon>Magnoliopsida</taxon>
        <taxon>eudicotyledons</taxon>
        <taxon>Gunneridae</taxon>
        <taxon>Pentapetalae</taxon>
        <taxon>asterids</taxon>
        <taxon>campanulids</taxon>
        <taxon>Asterales</taxon>
        <taxon>Asteraceae</taxon>
        <taxon>Asteroideae</taxon>
        <taxon>Anthemideae</taxon>
        <taxon>Anthemidinae</taxon>
        <taxon>Tanacetum</taxon>
    </lineage>
</organism>
<evidence type="ECO:0008006" key="4">
    <source>
        <dbReference type="Google" id="ProtNLM"/>
    </source>
</evidence>
<dbReference type="AlphaFoldDB" id="A0A699GTX0"/>
<feature type="region of interest" description="Disordered" evidence="2">
    <location>
        <begin position="173"/>
        <end position="194"/>
    </location>
</feature>
<feature type="compositionally biased region" description="Polar residues" evidence="2">
    <location>
        <begin position="174"/>
        <end position="194"/>
    </location>
</feature>
<name>A0A699GTX0_TANCI</name>
<dbReference type="EMBL" id="BKCJ010013641">
    <property type="protein sequence ID" value="GEV05740.1"/>
    <property type="molecule type" value="Genomic_DNA"/>
</dbReference>
<accession>A0A699GTX0</accession>
<protein>
    <recommendedName>
        <fullName evidence="4">Xylulose kinase-1</fullName>
    </recommendedName>
</protein>
<gene>
    <name evidence="3" type="ORF">Tci_077717</name>
</gene>